<dbReference type="PANTHER" id="PTHR43685:SF2">
    <property type="entry name" value="GLYCOSYLTRANSFERASE 2-LIKE DOMAIN-CONTAINING PROTEIN"/>
    <property type="match status" value="1"/>
</dbReference>
<gene>
    <name evidence="2" type="ORF">BHV79_12645</name>
</gene>
<dbReference type="Gene3D" id="3.90.550.20">
    <property type="match status" value="1"/>
</dbReference>
<protein>
    <recommendedName>
        <fullName evidence="1">Glycosyltransferase 2-like domain-containing protein</fullName>
    </recommendedName>
</protein>
<dbReference type="Pfam" id="PF05704">
    <property type="entry name" value="Caps_synth"/>
    <property type="match status" value="1"/>
</dbReference>
<comment type="caution">
    <text evidence="2">The sequence shown here is derived from an EMBL/GenBank/DDBJ whole genome shotgun (WGS) entry which is preliminary data.</text>
</comment>
<proteinExistence type="predicted"/>
<dbReference type="InterPro" id="IPR029044">
    <property type="entry name" value="Nucleotide-diphossugar_trans"/>
</dbReference>
<dbReference type="PANTHER" id="PTHR43685">
    <property type="entry name" value="GLYCOSYLTRANSFERASE"/>
    <property type="match status" value="1"/>
</dbReference>
<dbReference type="SUPFAM" id="SSF53448">
    <property type="entry name" value="Nucleotide-diphospho-sugar transferases"/>
    <property type="match status" value="2"/>
</dbReference>
<feature type="domain" description="Glycosyltransferase 2-like" evidence="1">
    <location>
        <begin position="4"/>
        <end position="114"/>
    </location>
</feature>
<dbReference type="InterPro" id="IPR001173">
    <property type="entry name" value="Glyco_trans_2-like"/>
</dbReference>
<dbReference type="AlphaFoldDB" id="A0A1Q6HYS4"/>
<dbReference type="EMBL" id="MNQU01000244">
    <property type="protein sequence ID" value="OKZ31795.1"/>
    <property type="molecule type" value="Genomic_DNA"/>
</dbReference>
<name>A0A1Q6HYS4_BACUN</name>
<evidence type="ECO:0000313" key="2">
    <source>
        <dbReference type="EMBL" id="OKZ31795.1"/>
    </source>
</evidence>
<dbReference type="GO" id="GO:0016757">
    <property type="term" value="F:glycosyltransferase activity"/>
    <property type="evidence" value="ECO:0007669"/>
    <property type="project" value="InterPro"/>
</dbReference>
<dbReference type="InterPro" id="IPR008441">
    <property type="entry name" value="AfumC-like_glycosyl_Trfase"/>
</dbReference>
<dbReference type="Proteomes" id="UP000186549">
    <property type="component" value="Unassembled WGS sequence"/>
</dbReference>
<dbReference type="Pfam" id="PF00535">
    <property type="entry name" value="Glycos_transf_2"/>
    <property type="match status" value="1"/>
</dbReference>
<evidence type="ECO:0000313" key="3">
    <source>
        <dbReference type="Proteomes" id="UP000186549"/>
    </source>
</evidence>
<reference evidence="2 3" key="1">
    <citation type="journal article" date="2016" name="Nat. Biotechnol.">
        <title>Measurement of bacterial replication rates in microbial communities.</title>
        <authorList>
            <person name="Brown C.T."/>
            <person name="Olm M.R."/>
            <person name="Thomas B.C."/>
            <person name="Banfield J.F."/>
        </authorList>
    </citation>
    <scope>NUCLEOTIDE SEQUENCE [LARGE SCALE GENOMIC DNA]</scope>
    <source>
        <strain evidence="2">45_41</strain>
    </source>
</reference>
<dbReference type="CDD" id="cd06433">
    <property type="entry name" value="GT_2_WfgS_like"/>
    <property type="match status" value="1"/>
</dbReference>
<dbReference type="Gene3D" id="3.90.550.10">
    <property type="entry name" value="Spore Coat Polysaccharide Biosynthesis Protein SpsA, Chain A"/>
    <property type="match status" value="1"/>
</dbReference>
<accession>A0A1Q6HYS4</accession>
<organism evidence="2 3">
    <name type="scientific">Bacteroides uniformis</name>
    <dbReference type="NCBI Taxonomy" id="820"/>
    <lineage>
        <taxon>Bacteria</taxon>
        <taxon>Pseudomonadati</taxon>
        <taxon>Bacteroidota</taxon>
        <taxon>Bacteroidia</taxon>
        <taxon>Bacteroidales</taxon>
        <taxon>Bacteroidaceae</taxon>
        <taxon>Bacteroides</taxon>
    </lineage>
</organism>
<dbReference type="InterPro" id="IPR050834">
    <property type="entry name" value="Glycosyltransf_2"/>
</dbReference>
<sequence length="563" mass="64808">MKISVITVSYNAVDVIERTIQSVARQRYDDYEYIIVDGNSNDGTVDVIKRNTDNITKWMSEPDCGIYNAMNKAVRMACGEYCIFMNAGDMFATPLAMKAASLFLDDDFDVVTGREISTKSGKVIGYVVPPTEATLSHFYKTSISHQSSFIKRSLLLECPYDEDLRLVSDWKFWLKTIVLGGKSYRSIDVDISIFNHDGATFNSYGLGKKERLQVLEELLPVAVRMGYDRTVATNMVAKLWLRIQSKMKKIIKTAEIMKKMKTAGGYFNVMGIDGIVPVIGQLLCLFGIRCGKIMTQNSIARYMSRKYHGYIDKASEIEKGGLGFYPIWVCWWQGEQMMPLVPKLCLKQLKKNVNNSQRIVVLSEKNYRDYVDLPSYVIEKLNKGKISITNFSDVLRYALLTKYGGLWIDSTCYTTANLPDLNNIPYYTSKQRKHDDATYISRYRWASYLMGGMSNQIFVNERNLFFEYLEKENRFVDYLLVDYFLNLIYSQSGTCREMMDKCPYYNENILEMASKLNDAYNDTLWNTILSMDTIHKLSWKLRYDMYDKNTGGMTVFGKIVDLA</sequence>
<evidence type="ECO:0000259" key="1">
    <source>
        <dbReference type="Pfam" id="PF00535"/>
    </source>
</evidence>